<evidence type="ECO:0000256" key="2">
    <source>
        <dbReference type="SAM" id="SignalP"/>
    </source>
</evidence>
<reference evidence="3 4" key="2">
    <citation type="submission" date="2018-10" db="EMBL/GenBank/DDBJ databases">
        <authorList>
            <consortium name="Pathogen Informatics"/>
        </authorList>
    </citation>
    <scope>NUCLEOTIDE SEQUENCE [LARGE SCALE GENOMIC DNA]</scope>
</reference>
<reference evidence="5" key="1">
    <citation type="submission" date="2017-02" db="UniProtKB">
        <authorList>
            <consortium name="WormBaseParasite"/>
        </authorList>
    </citation>
    <scope>IDENTIFICATION</scope>
</reference>
<dbReference type="Proteomes" id="UP000274131">
    <property type="component" value="Unassembled WGS sequence"/>
</dbReference>
<evidence type="ECO:0000313" key="4">
    <source>
        <dbReference type="Proteomes" id="UP000274131"/>
    </source>
</evidence>
<dbReference type="AlphaFoldDB" id="A0A0N4V9A5"/>
<evidence type="ECO:0000313" key="3">
    <source>
        <dbReference type="EMBL" id="VDD91783.1"/>
    </source>
</evidence>
<feature type="compositionally biased region" description="Low complexity" evidence="1">
    <location>
        <begin position="35"/>
        <end position="54"/>
    </location>
</feature>
<gene>
    <name evidence="3" type="ORF">EVEC_LOCUS6534</name>
</gene>
<keyword evidence="4" id="KW-1185">Reference proteome</keyword>
<accession>A0A0N4V9A5</accession>
<evidence type="ECO:0000256" key="1">
    <source>
        <dbReference type="SAM" id="MobiDB-lite"/>
    </source>
</evidence>
<proteinExistence type="predicted"/>
<feature type="signal peptide" evidence="2">
    <location>
        <begin position="1"/>
        <end position="16"/>
    </location>
</feature>
<feature type="chain" id="PRO_5043122737" evidence="2">
    <location>
        <begin position="17"/>
        <end position="224"/>
    </location>
</feature>
<evidence type="ECO:0000313" key="5">
    <source>
        <dbReference type="WBParaSite" id="EVEC_0000701301-mRNA-1"/>
    </source>
</evidence>
<protein>
    <submittedName>
        <fullName evidence="5">Fibrous sheath CABYR-binding protein-like</fullName>
    </submittedName>
</protein>
<organism evidence="5">
    <name type="scientific">Enterobius vermicularis</name>
    <name type="common">Human pinworm</name>
    <dbReference type="NCBI Taxonomy" id="51028"/>
    <lineage>
        <taxon>Eukaryota</taxon>
        <taxon>Metazoa</taxon>
        <taxon>Ecdysozoa</taxon>
        <taxon>Nematoda</taxon>
        <taxon>Chromadorea</taxon>
        <taxon>Rhabditida</taxon>
        <taxon>Spirurina</taxon>
        <taxon>Oxyuridomorpha</taxon>
        <taxon>Oxyuroidea</taxon>
        <taxon>Oxyuridae</taxon>
        <taxon>Enterobius</taxon>
    </lineage>
</organism>
<keyword evidence="2" id="KW-0732">Signal</keyword>
<name>A0A0N4V9A5_ENTVE</name>
<sequence>MKLLFVVLLTLLAASAEEIPNGSPQAVEPGAEAQANPVPETAAPEAVPVPETAAPEAVPVPEAAPVPEPVPIVEPEAALAPAPANSAADEPLPKVPPIRLERPEGDLAHSGVRKTFWHSDDLHYVPGLRYEHNTELLTRKLIRQFPNENGGKTLPIPEYKDLSITPTQVVDASSYPAPAQLVSQVAVAEVTASPQVQYIQIIPASAYYRTIVAPSVESRRRRKL</sequence>
<dbReference type="WBParaSite" id="EVEC_0000701301-mRNA-1">
    <property type="protein sequence ID" value="EVEC_0000701301-mRNA-1"/>
    <property type="gene ID" value="EVEC_0000701301"/>
</dbReference>
<feature type="region of interest" description="Disordered" evidence="1">
    <location>
        <begin position="20"/>
        <end position="54"/>
    </location>
</feature>
<dbReference type="EMBL" id="UXUI01008548">
    <property type="protein sequence ID" value="VDD91783.1"/>
    <property type="molecule type" value="Genomic_DNA"/>
</dbReference>